<dbReference type="HOGENOM" id="CLU_050910_1_3_1"/>
<dbReference type="OMA" id="DPWFKRR"/>
<keyword evidence="4" id="KW-0808">Transferase</keyword>
<keyword evidence="5" id="KW-0949">S-adenosyl-L-methionine</keyword>
<dbReference type="HAMAP" id="MF_01057">
    <property type="entry name" value="tRNA_methyltr_TrmB"/>
    <property type="match status" value="1"/>
</dbReference>
<evidence type="ECO:0000256" key="2">
    <source>
        <dbReference type="ARBA" id="ARBA00011977"/>
    </source>
</evidence>
<dbReference type="AlphaFoldDB" id="A0A0D3JKE5"/>
<dbReference type="Gene3D" id="3.40.50.150">
    <property type="entry name" value="Vaccinia Virus protein VP39"/>
    <property type="match status" value="1"/>
</dbReference>
<evidence type="ECO:0000256" key="1">
    <source>
        <dbReference type="ARBA" id="ARBA00000142"/>
    </source>
</evidence>
<accession>A0A0D3JKE5</accession>
<keyword evidence="8" id="KW-1185">Reference proteome</keyword>
<name>A0A0D3JKE5_EMIH1</name>
<evidence type="ECO:0000313" key="7">
    <source>
        <dbReference type="EnsemblProtists" id="EOD23980"/>
    </source>
</evidence>
<dbReference type="STRING" id="2903.R1EBH0"/>
<dbReference type="CDD" id="cd02440">
    <property type="entry name" value="AdoMet_MTases"/>
    <property type="match status" value="1"/>
</dbReference>
<dbReference type="NCBIfam" id="TIGR00091">
    <property type="entry name" value="tRNA (guanosine(46)-N7)-methyltransferase TrmB"/>
    <property type="match status" value="1"/>
</dbReference>
<evidence type="ECO:0000256" key="5">
    <source>
        <dbReference type="ARBA" id="ARBA00022691"/>
    </source>
</evidence>
<reference evidence="8" key="1">
    <citation type="journal article" date="2013" name="Nature">
        <title>Pan genome of the phytoplankton Emiliania underpins its global distribution.</title>
        <authorList>
            <person name="Read B.A."/>
            <person name="Kegel J."/>
            <person name="Klute M.J."/>
            <person name="Kuo A."/>
            <person name="Lefebvre S.C."/>
            <person name="Maumus F."/>
            <person name="Mayer C."/>
            <person name="Miller J."/>
            <person name="Monier A."/>
            <person name="Salamov A."/>
            <person name="Young J."/>
            <person name="Aguilar M."/>
            <person name="Claverie J.M."/>
            <person name="Frickenhaus S."/>
            <person name="Gonzalez K."/>
            <person name="Herman E.K."/>
            <person name="Lin Y.C."/>
            <person name="Napier J."/>
            <person name="Ogata H."/>
            <person name="Sarno A.F."/>
            <person name="Shmutz J."/>
            <person name="Schroeder D."/>
            <person name="de Vargas C."/>
            <person name="Verret F."/>
            <person name="von Dassow P."/>
            <person name="Valentin K."/>
            <person name="Van de Peer Y."/>
            <person name="Wheeler G."/>
            <person name="Dacks J.B."/>
            <person name="Delwiche C.F."/>
            <person name="Dyhrman S.T."/>
            <person name="Glockner G."/>
            <person name="John U."/>
            <person name="Richards T."/>
            <person name="Worden A.Z."/>
            <person name="Zhang X."/>
            <person name="Grigoriev I.V."/>
            <person name="Allen A.E."/>
            <person name="Bidle K."/>
            <person name="Borodovsky M."/>
            <person name="Bowler C."/>
            <person name="Brownlee C."/>
            <person name="Cock J.M."/>
            <person name="Elias M."/>
            <person name="Gladyshev V.N."/>
            <person name="Groth M."/>
            <person name="Guda C."/>
            <person name="Hadaegh A."/>
            <person name="Iglesias-Rodriguez M.D."/>
            <person name="Jenkins J."/>
            <person name="Jones B.M."/>
            <person name="Lawson T."/>
            <person name="Leese F."/>
            <person name="Lindquist E."/>
            <person name="Lobanov A."/>
            <person name="Lomsadze A."/>
            <person name="Malik S.B."/>
            <person name="Marsh M.E."/>
            <person name="Mackinder L."/>
            <person name="Mock T."/>
            <person name="Mueller-Roeber B."/>
            <person name="Pagarete A."/>
            <person name="Parker M."/>
            <person name="Probert I."/>
            <person name="Quesneville H."/>
            <person name="Raines C."/>
            <person name="Rensing S.A."/>
            <person name="Riano-Pachon D.M."/>
            <person name="Richier S."/>
            <person name="Rokitta S."/>
            <person name="Shiraiwa Y."/>
            <person name="Soanes D.M."/>
            <person name="van der Giezen M."/>
            <person name="Wahlund T.M."/>
            <person name="Williams B."/>
            <person name="Wilson W."/>
            <person name="Wolfe G."/>
            <person name="Wurch L.L."/>
        </authorList>
    </citation>
    <scope>NUCLEOTIDE SEQUENCE</scope>
</reference>
<keyword evidence="6" id="KW-0819">tRNA processing</keyword>
<dbReference type="InterPro" id="IPR029063">
    <property type="entry name" value="SAM-dependent_MTases_sf"/>
</dbReference>
<evidence type="ECO:0000313" key="8">
    <source>
        <dbReference type="Proteomes" id="UP000013827"/>
    </source>
</evidence>
<dbReference type="RefSeq" id="XP_005776409.1">
    <property type="nucleotide sequence ID" value="XM_005776352.1"/>
</dbReference>
<dbReference type="PANTHER" id="PTHR23417:SF21">
    <property type="entry name" value="TRNA (GUANINE-N(7)-)-METHYLTRANSFERASE"/>
    <property type="match status" value="1"/>
</dbReference>
<dbReference type="Pfam" id="PF02390">
    <property type="entry name" value="Methyltransf_4"/>
    <property type="match status" value="1"/>
</dbReference>
<comment type="catalytic activity">
    <reaction evidence="1">
        <text>guanosine(46) in tRNA + S-adenosyl-L-methionine = N(7)-methylguanosine(46) in tRNA + S-adenosyl-L-homocysteine</text>
        <dbReference type="Rhea" id="RHEA:42708"/>
        <dbReference type="Rhea" id="RHEA-COMP:10188"/>
        <dbReference type="Rhea" id="RHEA-COMP:10189"/>
        <dbReference type="ChEBI" id="CHEBI:57856"/>
        <dbReference type="ChEBI" id="CHEBI:59789"/>
        <dbReference type="ChEBI" id="CHEBI:74269"/>
        <dbReference type="ChEBI" id="CHEBI:74480"/>
        <dbReference type="EC" id="2.1.1.33"/>
    </reaction>
</comment>
<organism evidence="7 8">
    <name type="scientific">Emiliania huxleyi (strain CCMP1516)</name>
    <dbReference type="NCBI Taxonomy" id="280463"/>
    <lineage>
        <taxon>Eukaryota</taxon>
        <taxon>Haptista</taxon>
        <taxon>Haptophyta</taxon>
        <taxon>Prymnesiophyceae</taxon>
        <taxon>Isochrysidales</taxon>
        <taxon>Noelaerhabdaceae</taxon>
        <taxon>Emiliania</taxon>
    </lineage>
</organism>
<dbReference type="EnsemblProtists" id="EOD23980">
    <property type="protein sequence ID" value="EOD23980"/>
    <property type="gene ID" value="EMIHUDRAFT_310327"/>
</dbReference>
<dbReference type="KEGG" id="ehx:EMIHUDRAFT_310327"/>
<dbReference type="eggNOG" id="KOG3115">
    <property type="taxonomic scope" value="Eukaryota"/>
</dbReference>
<dbReference type="PANTHER" id="PTHR23417">
    <property type="entry name" value="3-DEOXY-D-MANNO-OCTULOSONIC-ACID TRANSFERASE/TRNA GUANINE-N 7 - -METHYLTRANSFERASE"/>
    <property type="match status" value="1"/>
</dbReference>
<dbReference type="PROSITE" id="PS51625">
    <property type="entry name" value="SAM_MT_TRMB"/>
    <property type="match status" value="1"/>
</dbReference>
<dbReference type="GO" id="GO:0043527">
    <property type="term" value="C:tRNA methyltransferase complex"/>
    <property type="evidence" value="ECO:0007669"/>
    <property type="project" value="TreeGrafter"/>
</dbReference>
<evidence type="ECO:0000256" key="4">
    <source>
        <dbReference type="ARBA" id="ARBA00022679"/>
    </source>
</evidence>
<dbReference type="PaxDb" id="2903-EOD23980"/>
<protein>
    <recommendedName>
        <fullName evidence="2">tRNA (guanine(46)-N(7))-methyltransferase</fullName>
        <ecNumber evidence="2">2.1.1.33</ecNumber>
    </recommendedName>
</protein>
<dbReference type="SUPFAM" id="SSF53335">
    <property type="entry name" value="S-adenosyl-L-methionine-dependent methyltransferases"/>
    <property type="match status" value="1"/>
</dbReference>
<dbReference type="Proteomes" id="UP000013827">
    <property type="component" value="Unassembled WGS sequence"/>
</dbReference>
<dbReference type="InterPro" id="IPR055361">
    <property type="entry name" value="tRNA_methyltr_TrmB_bact"/>
</dbReference>
<dbReference type="InterPro" id="IPR003358">
    <property type="entry name" value="tRNA_(Gua-N-7)_MeTrfase_Trmb"/>
</dbReference>
<sequence length="236" mass="26071">MSLVKKKIRHHVNPLKDVHMQPLDLPERWPEEGAFTQPDLPLHVDIGCARGLFCLDLAAESSGSANVLGLEIRSALAEAAAEDARRLGVANAAFLPCNANVNLEAVLLRASRCGPLQSVSIQFPDPWFKARHKKRRVVQPELVETIARHLEPGGWLFFQTDVLDLAQDARDTIRQAAAGTLRDAREDAGDWAAPKPKPLACVSTERERSCAELQRPVYRAVFEKLPAGMPAGHERR</sequence>
<keyword evidence="3" id="KW-0489">Methyltransferase</keyword>
<evidence type="ECO:0000256" key="6">
    <source>
        <dbReference type="ARBA" id="ARBA00022694"/>
    </source>
</evidence>
<reference evidence="7" key="2">
    <citation type="submission" date="2024-10" db="UniProtKB">
        <authorList>
            <consortium name="EnsemblProtists"/>
        </authorList>
    </citation>
    <scope>IDENTIFICATION</scope>
</reference>
<evidence type="ECO:0000256" key="3">
    <source>
        <dbReference type="ARBA" id="ARBA00022603"/>
    </source>
</evidence>
<proteinExistence type="inferred from homology"/>
<dbReference type="EC" id="2.1.1.33" evidence="2"/>
<dbReference type="GO" id="GO:0008176">
    <property type="term" value="F:tRNA (guanine(46)-N7)-methyltransferase activity"/>
    <property type="evidence" value="ECO:0007669"/>
    <property type="project" value="UniProtKB-EC"/>
</dbReference>
<dbReference type="GeneID" id="17269526"/>